<evidence type="ECO:0000259" key="3">
    <source>
        <dbReference type="PROSITE" id="PS01124"/>
    </source>
</evidence>
<proteinExistence type="predicted"/>
<dbReference type="PROSITE" id="PS01124">
    <property type="entry name" value="HTH_ARAC_FAMILY_2"/>
    <property type="match status" value="1"/>
</dbReference>
<dbReference type="GO" id="GO:0043565">
    <property type="term" value="F:sequence-specific DNA binding"/>
    <property type="evidence" value="ECO:0007669"/>
    <property type="project" value="InterPro"/>
</dbReference>
<dbReference type="AlphaFoldDB" id="A0A939P9Y7"/>
<dbReference type="Gene3D" id="3.40.50.880">
    <property type="match status" value="1"/>
</dbReference>
<evidence type="ECO:0000313" key="5">
    <source>
        <dbReference type="Proteomes" id="UP000669179"/>
    </source>
</evidence>
<dbReference type="EMBL" id="JAGEOJ010000006">
    <property type="protein sequence ID" value="MBO2448887.1"/>
    <property type="molecule type" value="Genomic_DNA"/>
</dbReference>
<dbReference type="InterPro" id="IPR002818">
    <property type="entry name" value="DJ-1/PfpI"/>
</dbReference>
<dbReference type="InterPro" id="IPR018060">
    <property type="entry name" value="HTH_AraC"/>
</dbReference>
<evidence type="ECO:0000256" key="2">
    <source>
        <dbReference type="ARBA" id="ARBA00023163"/>
    </source>
</evidence>
<dbReference type="PANTHER" id="PTHR43130">
    <property type="entry name" value="ARAC-FAMILY TRANSCRIPTIONAL REGULATOR"/>
    <property type="match status" value="1"/>
</dbReference>
<name>A0A939P9Y7_9ACTN</name>
<feature type="domain" description="HTH araC/xylS-type" evidence="3">
    <location>
        <begin position="205"/>
        <end position="303"/>
    </location>
</feature>
<dbReference type="PANTHER" id="PTHR43130:SF3">
    <property type="entry name" value="HTH-TYPE TRANSCRIPTIONAL REGULATOR RV1931C"/>
    <property type="match status" value="1"/>
</dbReference>
<dbReference type="InterPro" id="IPR029062">
    <property type="entry name" value="Class_I_gatase-like"/>
</dbReference>
<dbReference type="SMART" id="SM00342">
    <property type="entry name" value="HTH_ARAC"/>
    <property type="match status" value="1"/>
</dbReference>
<accession>A0A939P9Y7</accession>
<keyword evidence="2" id="KW-0804">Transcription</keyword>
<dbReference type="SUPFAM" id="SSF52317">
    <property type="entry name" value="Class I glutamine amidotransferase-like"/>
    <property type="match status" value="1"/>
</dbReference>
<evidence type="ECO:0000256" key="1">
    <source>
        <dbReference type="ARBA" id="ARBA00023015"/>
    </source>
</evidence>
<organism evidence="4 5">
    <name type="scientific">Actinomadura barringtoniae</name>
    <dbReference type="NCBI Taxonomy" id="1427535"/>
    <lineage>
        <taxon>Bacteria</taxon>
        <taxon>Bacillati</taxon>
        <taxon>Actinomycetota</taxon>
        <taxon>Actinomycetes</taxon>
        <taxon>Streptosporangiales</taxon>
        <taxon>Thermomonosporaceae</taxon>
        <taxon>Actinomadura</taxon>
    </lineage>
</organism>
<keyword evidence="5" id="KW-1185">Reference proteome</keyword>
<evidence type="ECO:0000313" key="4">
    <source>
        <dbReference type="EMBL" id="MBO2448887.1"/>
    </source>
</evidence>
<comment type="caution">
    <text evidence="4">The sequence shown here is derived from an EMBL/GenBank/DDBJ whole genome shotgun (WGS) entry which is preliminary data.</text>
</comment>
<dbReference type="InterPro" id="IPR052158">
    <property type="entry name" value="INH-QAR"/>
</dbReference>
<dbReference type="GO" id="GO:0003700">
    <property type="term" value="F:DNA-binding transcription factor activity"/>
    <property type="evidence" value="ECO:0007669"/>
    <property type="project" value="InterPro"/>
</dbReference>
<dbReference type="Gene3D" id="1.10.10.60">
    <property type="entry name" value="Homeodomain-like"/>
    <property type="match status" value="1"/>
</dbReference>
<dbReference type="Proteomes" id="UP000669179">
    <property type="component" value="Unassembled WGS sequence"/>
</dbReference>
<dbReference type="SUPFAM" id="SSF46689">
    <property type="entry name" value="Homeodomain-like"/>
    <property type="match status" value="2"/>
</dbReference>
<reference evidence="4" key="1">
    <citation type="submission" date="2021-03" db="EMBL/GenBank/DDBJ databases">
        <authorList>
            <person name="Kanchanasin P."/>
            <person name="Saeng-In P."/>
            <person name="Phongsopitanun W."/>
            <person name="Yuki M."/>
            <person name="Kudo T."/>
            <person name="Ohkuma M."/>
            <person name="Tanasupawat S."/>
        </authorList>
    </citation>
    <scope>NUCLEOTIDE SEQUENCE</scope>
    <source>
        <strain evidence="4">GKU 128</strain>
    </source>
</reference>
<keyword evidence="1" id="KW-0805">Transcription regulation</keyword>
<sequence length="310" mass="33321">MHRIAFVAVPPVYAFDLAISQMVLDSAQGYELVVTTAEPGRVEALGGTDLMVEEGLEAASDADTVIVLGGGGREDVDPRVLDLVRDAVESGKRVASFCTGAFVLAQAGVLDGRRATTHWGLTEELARRHPGIEVVSEVFVEDGLILTSAGAAACVELCLHLVRTDFGAAAAAAAGRLAIVAPPRPGEQAQVVQMPLPVTPDESLAATREWALRRLDEAITLHDLAAHACVSTRTFTRRFQAENGVSPIQWLLERRVERARELLETTSLPMDQVAFRSGLGSADSLRQHLVRRVGVTPTAYRQRWKTPSAS</sequence>
<dbReference type="CDD" id="cd03137">
    <property type="entry name" value="GATase1_AraC_1"/>
    <property type="match status" value="1"/>
</dbReference>
<dbReference type="Pfam" id="PF12833">
    <property type="entry name" value="HTH_18"/>
    <property type="match status" value="1"/>
</dbReference>
<dbReference type="InterPro" id="IPR009057">
    <property type="entry name" value="Homeodomain-like_sf"/>
</dbReference>
<gene>
    <name evidence="4" type="ORF">J4573_17415</name>
</gene>
<protein>
    <submittedName>
        <fullName evidence="4">DJ-1/PfpI family protein</fullName>
    </submittedName>
</protein>
<dbReference type="Pfam" id="PF01965">
    <property type="entry name" value="DJ-1_PfpI"/>
    <property type="match status" value="1"/>
</dbReference>
<dbReference type="RefSeq" id="WP_208256546.1">
    <property type="nucleotide sequence ID" value="NZ_JAGEOJ010000006.1"/>
</dbReference>